<sequence length="170" mass="19664">MELHYEKEKKSSIFRKLESYISIKRRMKSSNNMFRKSRSYHISNTTKANRKRHVAPTGYFSVYVGPEKERFVVKTELVNHSLFKMLLEDAELEYGFTNEGPLHLPCEVNMFCKIVAEMDSGNEDFDEYPNNNCSCSPFNPVRRLGKSGMAKGCSSYGILIPQRSLKINPF</sequence>
<dbReference type="Pfam" id="PF02519">
    <property type="entry name" value="Auxin_inducible"/>
    <property type="match status" value="1"/>
</dbReference>
<comment type="similarity">
    <text evidence="1">Belongs to the ARG7 family.</text>
</comment>
<dbReference type="Proteomes" id="UP000826271">
    <property type="component" value="Unassembled WGS sequence"/>
</dbReference>
<name>A0AAV6XGB2_9LAMI</name>
<reference evidence="2" key="1">
    <citation type="submission" date="2019-10" db="EMBL/GenBank/DDBJ databases">
        <authorList>
            <person name="Zhang R."/>
            <person name="Pan Y."/>
            <person name="Wang J."/>
            <person name="Ma R."/>
            <person name="Yu S."/>
        </authorList>
    </citation>
    <scope>NUCLEOTIDE SEQUENCE</scope>
    <source>
        <strain evidence="2">LA-IB0</strain>
        <tissue evidence="2">Leaf</tissue>
    </source>
</reference>
<evidence type="ECO:0008006" key="4">
    <source>
        <dbReference type="Google" id="ProtNLM"/>
    </source>
</evidence>
<proteinExistence type="inferred from homology"/>
<keyword evidence="3" id="KW-1185">Reference proteome</keyword>
<accession>A0AAV6XGB2</accession>
<gene>
    <name evidence="2" type="ORF">BUALT_Bualt07G0091000</name>
</gene>
<protein>
    <recommendedName>
        <fullName evidence="4">Small auxin up regulated protein</fullName>
    </recommendedName>
</protein>
<dbReference type="EMBL" id="WHWC01000007">
    <property type="protein sequence ID" value="KAG8379462.1"/>
    <property type="molecule type" value="Genomic_DNA"/>
</dbReference>
<dbReference type="InterPro" id="IPR003676">
    <property type="entry name" value="SAUR_fam"/>
</dbReference>
<evidence type="ECO:0000313" key="3">
    <source>
        <dbReference type="Proteomes" id="UP000826271"/>
    </source>
</evidence>
<dbReference type="PANTHER" id="PTHR31374">
    <property type="entry name" value="AUXIN-INDUCED PROTEIN-LIKE-RELATED"/>
    <property type="match status" value="1"/>
</dbReference>
<dbReference type="GO" id="GO:0009733">
    <property type="term" value="P:response to auxin"/>
    <property type="evidence" value="ECO:0007669"/>
    <property type="project" value="InterPro"/>
</dbReference>
<comment type="caution">
    <text evidence="2">The sequence shown here is derived from an EMBL/GenBank/DDBJ whole genome shotgun (WGS) entry which is preliminary data.</text>
</comment>
<dbReference type="PANTHER" id="PTHR31374:SF118">
    <property type="entry name" value="OS01G0924966 PROTEIN"/>
    <property type="match status" value="1"/>
</dbReference>
<evidence type="ECO:0000256" key="1">
    <source>
        <dbReference type="ARBA" id="ARBA00006974"/>
    </source>
</evidence>
<organism evidence="2 3">
    <name type="scientific">Buddleja alternifolia</name>
    <dbReference type="NCBI Taxonomy" id="168488"/>
    <lineage>
        <taxon>Eukaryota</taxon>
        <taxon>Viridiplantae</taxon>
        <taxon>Streptophyta</taxon>
        <taxon>Embryophyta</taxon>
        <taxon>Tracheophyta</taxon>
        <taxon>Spermatophyta</taxon>
        <taxon>Magnoliopsida</taxon>
        <taxon>eudicotyledons</taxon>
        <taxon>Gunneridae</taxon>
        <taxon>Pentapetalae</taxon>
        <taxon>asterids</taxon>
        <taxon>lamiids</taxon>
        <taxon>Lamiales</taxon>
        <taxon>Scrophulariaceae</taxon>
        <taxon>Buddlejeae</taxon>
        <taxon>Buddleja</taxon>
    </lineage>
</organism>
<evidence type="ECO:0000313" key="2">
    <source>
        <dbReference type="EMBL" id="KAG8379462.1"/>
    </source>
</evidence>
<dbReference type="AlphaFoldDB" id="A0AAV6XGB2"/>